<evidence type="ECO:0000259" key="2">
    <source>
        <dbReference type="Pfam" id="PF13817"/>
    </source>
</evidence>
<feature type="domain" description="Transposase IS66 central" evidence="1">
    <location>
        <begin position="1"/>
        <end position="34"/>
    </location>
</feature>
<evidence type="ECO:0000259" key="1">
    <source>
        <dbReference type="Pfam" id="PF03050"/>
    </source>
</evidence>
<dbReference type="InterPro" id="IPR039552">
    <property type="entry name" value="IS66_C"/>
</dbReference>
<evidence type="ECO:0000313" key="4">
    <source>
        <dbReference type="Proteomes" id="UP001194539"/>
    </source>
</evidence>
<dbReference type="Pfam" id="PF03050">
    <property type="entry name" value="DDE_Tnp_IS66"/>
    <property type="match status" value="1"/>
</dbReference>
<sequence length="89" mass="10016">GRVELDTNPVERAIRPVALGRKNHLFAGSDGGGHRWAVICSLIATCKLNDVEPYAYLRDVLQRMIDGHSVNRLDELLPWSWKPADHVKT</sequence>
<comment type="caution">
    <text evidence="3">The sequence shown here is derived from an EMBL/GenBank/DDBJ whole genome shotgun (WGS) entry which is preliminary data.</text>
</comment>
<evidence type="ECO:0000313" key="3">
    <source>
        <dbReference type="EMBL" id="MBH5392334.1"/>
    </source>
</evidence>
<organism evidence="3 4">
    <name type="scientific">Bradyrhizobium diversitatis</name>
    <dbReference type="NCBI Taxonomy" id="2755406"/>
    <lineage>
        <taxon>Bacteria</taxon>
        <taxon>Pseudomonadati</taxon>
        <taxon>Pseudomonadota</taxon>
        <taxon>Alphaproteobacteria</taxon>
        <taxon>Hyphomicrobiales</taxon>
        <taxon>Nitrobacteraceae</taxon>
        <taxon>Bradyrhizobium</taxon>
    </lineage>
</organism>
<dbReference type="Proteomes" id="UP001194539">
    <property type="component" value="Unassembled WGS sequence"/>
</dbReference>
<dbReference type="Pfam" id="PF13817">
    <property type="entry name" value="DDE_Tnp_IS66_C"/>
    <property type="match status" value="1"/>
</dbReference>
<protein>
    <submittedName>
        <fullName evidence="3">Transposase domain-containing protein</fullName>
    </submittedName>
</protein>
<accession>A0ABS0PGV3</accession>
<gene>
    <name evidence="3" type="ORF">H1B27_39770</name>
</gene>
<dbReference type="PANTHER" id="PTHR33678:SF1">
    <property type="entry name" value="BLL1576 PROTEIN"/>
    <property type="match status" value="1"/>
</dbReference>
<feature type="non-terminal residue" evidence="3">
    <location>
        <position position="1"/>
    </location>
</feature>
<reference evidence="3 4" key="1">
    <citation type="submission" date="2020-07" db="EMBL/GenBank/DDBJ databases">
        <title>Bradyrhizobium diversity isolated from nodules of indigenous legumes of Western Australia.</title>
        <authorList>
            <person name="Klepa M.S."/>
        </authorList>
    </citation>
    <scope>NUCLEOTIDE SEQUENCE [LARGE SCALE GENOMIC DNA]</scope>
    <source>
        <strain evidence="3 4">CNPSo 4019</strain>
    </source>
</reference>
<dbReference type="EMBL" id="JACEGD010000129">
    <property type="protein sequence ID" value="MBH5392334.1"/>
    <property type="molecule type" value="Genomic_DNA"/>
</dbReference>
<dbReference type="InterPro" id="IPR052344">
    <property type="entry name" value="Transposase-related"/>
</dbReference>
<name>A0ABS0PGV3_9BRAD</name>
<keyword evidence="4" id="KW-1185">Reference proteome</keyword>
<proteinExistence type="predicted"/>
<dbReference type="InterPro" id="IPR004291">
    <property type="entry name" value="Transposase_IS66_central"/>
</dbReference>
<feature type="domain" description="Transposase IS66 C-terminal" evidence="2">
    <location>
        <begin position="41"/>
        <end position="79"/>
    </location>
</feature>
<dbReference type="PANTHER" id="PTHR33678">
    <property type="entry name" value="BLL1576 PROTEIN"/>
    <property type="match status" value="1"/>
</dbReference>
<dbReference type="RefSeq" id="WP_197969788.1">
    <property type="nucleotide sequence ID" value="NZ_JACEGD010000129.1"/>
</dbReference>